<dbReference type="Proteomes" id="UP000789366">
    <property type="component" value="Unassembled WGS sequence"/>
</dbReference>
<sequence>CSYMFTSDTRKLFTSLQQKYGDICEIYLNGIRRIVISRPEYLEKMLTPSSKDTTFMIRVPYTEAIEEFGMARRGITANHDVKLWRFNRHFFNQAVLAPSFNYEVVEWANKLFPELESYWKSLVNSDSYDDNLQNNWTLEIDLATWIRRFTNDMIVVLLTGERSYSMASYYNSQSPVKASNFAVQNNPKINPQTDILYIEDKMSHTGFAQLKNARHNRQIDEKKVTDFIISKGKTNNTLSNYIQLDDVICLNCYNGIVAYSVIGFQQHALEESQHSKTKIYIEHIAEISNKLLENRDYLFEILNSIIKKRRKEIEETPVGTKLRHDMLTSLITANTERDINNIQSVKGDMLRPLPDVQIRGNLFDAFLGGTDTVSTSFSIISYYLCHYPQVKQKMVAEIDSIFPPNAPFDMKYNDLLKLEYCEAVMNEVSRIRPTANEFPRYVENPCEVAGYQWDAGVMFHININGVHSHKDHWPNPEIFDPERFYKKDPNARHKFSLITFGGGLRNCPGRKLATIELLSLIVLIFRKFDIELVDMNAPLMTKSSLVNSCENLKVKIRPRN</sequence>
<comment type="caution">
    <text evidence="1">The sequence shown here is derived from an EMBL/GenBank/DDBJ whole genome shotgun (WGS) entry which is preliminary data.</text>
</comment>
<evidence type="ECO:0000313" key="1">
    <source>
        <dbReference type="EMBL" id="CAG8682736.1"/>
    </source>
</evidence>
<keyword evidence="2" id="KW-1185">Reference proteome</keyword>
<dbReference type="EMBL" id="CAJVPW010018640">
    <property type="protein sequence ID" value="CAG8682736.1"/>
    <property type="molecule type" value="Genomic_DNA"/>
</dbReference>
<proteinExistence type="predicted"/>
<reference evidence="1" key="1">
    <citation type="submission" date="2021-06" db="EMBL/GenBank/DDBJ databases">
        <authorList>
            <person name="Kallberg Y."/>
            <person name="Tangrot J."/>
            <person name="Rosling A."/>
        </authorList>
    </citation>
    <scope>NUCLEOTIDE SEQUENCE</scope>
    <source>
        <strain evidence="1">28 12/20/2015</strain>
    </source>
</reference>
<organism evidence="1 2">
    <name type="scientific">Cetraspora pellucida</name>
    <dbReference type="NCBI Taxonomy" id="1433469"/>
    <lineage>
        <taxon>Eukaryota</taxon>
        <taxon>Fungi</taxon>
        <taxon>Fungi incertae sedis</taxon>
        <taxon>Mucoromycota</taxon>
        <taxon>Glomeromycotina</taxon>
        <taxon>Glomeromycetes</taxon>
        <taxon>Diversisporales</taxon>
        <taxon>Gigasporaceae</taxon>
        <taxon>Cetraspora</taxon>
    </lineage>
</organism>
<evidence type="ECO:0000313" key="2">
    <source>
        <dbReference type="Proteomes" id="UP000789366"/>
    </source>
</evidence>
<feature type="non-terminal residue" evidence="1">
    <location>
        <position position="1"/>
    </location>
</feature>
<protein>
    <submittedName>
        <fullName evidence="1">4826_t:CDS:1</fullName>
    </submittedName>
</protein>
<gene>
    <name evidence="1" type="ORF">SPELUC_LOCUS10247</name>
</gene>
<name>A0ACA9P404_9GLOM</name>
<accession>A0ACA9P404</accession>